<dbReference type="AlphaFoldDB" id="G4T3T4"/>
<keyword evidence="2" id="KW-1185">Reference proteome</keyword>
<dbReference type="HOGENOM" id="CLU_3154697_0_0_6"/>
<organism evidence="1 2">
    <name type="scientific">Methylotuvimicrobium alcaliphilum (strain DSM 19304 / NCIMB 14124 / VKM B-2133 / 20Z)</name>
    <name type="common">Methylomicrobium alcaliphilum</name>
    <dbReference type="NCBI Taxonomy" id="1091494"/>
    <lineage>
        <taxon>Bacteria</taxon>
        <taxon>Pseudomonadati</taxon>
        <taxon>Pseudomonadota</taxon>
        <taxon>Gammaproteobacteria</taxon>
        <taxon>Methylococcales</taxon>
        <taxon>Methylococcaceae</taxon>
        <taxon>Methylotuvimicrobium</taxon>
    </lineage>
</organism>
<protein>
    <submittedName>
        <fullName evidence="1">Uncharacterized protein</fullName>
    </submittedName>
</protein>
<evidence type="ECO:0000313" key="2">
    <source>
        <dbReference type="Proteomes" id="UP000008315"/>
    </source>
</evidence>
<name>G4T3T4_META2</name>
<sequence>MLTLGERLALGDPRRVRCAYHGNPEMFMYQPNRQGTALVRAAYPTIYI</sequence>
<dbReference type="Proteomes" id="UP000008315">
    <property type="component" value="Chromosome"/>
</dbReference>
<proteinExistence type="predicted"/>
<gene>
    <name evidence="1" type="ordered locus">MEALZ_3225</name>
</gene>
<dbReference type="EMBL" id="FO082060">
    <property type="protein sequence ID" value="CCE24890.1"/>
    <property type="molecule type" value="Genomic_DNA"/>
</dbReference>
<evidence type="ECO:0000313" key="1">
    <source>
        <dbReference type="EMBL" id="CCE24890.1"/>
    </source>
</evidence>
<reference evidence="2" key="1">
    <citation type="journal article" date="2012" name="J. Bacteriol.">
        <title>Genome sequence of the haloalkaliphilic methanotrophic bacterium Methylomicrobium alcaliphilum 20Z.</title>
        <authorList>
            <person name="Vuilleumier S."/>
            <person name="Khmelenina V.N."/>
            <person name="Bringel F."/>
            <person name="Reshetnikov A.S."/>
            <person name="Lajus A."/>
            <person name="Mangenot S."/>
            <person name="Rouy Z."/>
            <person name="Op den Camp H.J."/>
            <person name="Jetten M.S."/>
            <person name="Dispirito A.A."/>
            <person name="Dunfield P."/>
            <person name="Klotz M.G."/>
            <person name="Semrau J.D."/>
            <person name="Stein L.Y."/>
            <person name="Barbe V."/>
            <person name="Medigue C."/>
            <person name="Trotsenko Y.A."/>
            <person name="Kalyuzhnaya M.G."/>
        </authorList>
    </citation>
    <scope>NUCLEOTIDE SEQUENCE [LARGE SCALE GENOMIC DNA]</scope>
    <source>
        <strain evidence="2">DSM 19304 / NCIMB 14124 / VKM B-2133 / 20Z</strain>
    </source>
</reference>
<dbReference type="KEGG" id="mah:MEALZ_3225"/>
<accession>G4T3T4</accession>